<organism evidence="1 2">
    <name type="scientific">Phaseolus coccineus</name>
    <name type="common">Scarlet runner bean</name>
    <name type="synonym">Phaseolus multiflorus</name>
    <dbReference type="NCBI Taxonomy" id="3886"/>
    <lineage>
        <taxon>Eukaryota</taxon>
        <taxon>Viridiplantae</taxon>
        <taxon>Streptophyta</taxon>
        <taxon>Embryophyta</taxon>
        <taxon>Tracheophyta</taxon>
        <taxon>Spermatophyta</taxon>
        <taxon>Magnoliopsida</taxon>
        <taxon>eudicotyledons</taxon>
        <taxon>Gunneridae</taxon>
        <taxon>Pentapetalae</taxon>
        <taxon>rosids</taxon>
        <taxon>fabids</taxon>
        <taxon>Fabales</taxon>
        <taxon>Fabaceae</taxon>
        <taxon>Papilionoideae</taxon>
        <taxon>50 kb inversion clade</taxon>
        <taxon>NPAAA clade</taxon>
        <taxon>indigoferoid/millettioid clade</taxon>
        <taxon>Phaseoleae</taxon>
        <taxon>Phaseolus</taxon>
    </lineage>
</organism>
<keyword evidence="2" id="KW-1185">Reference proteome</keyword>
<evidence type="ECO:0000313" key="2">
    <source>
        <dbReference type="Proteomes" id="UP001374584"/>
    </source>
</evidence>
<accession>A0AAN9N888</accession>
<sequence length="159" mass="17974">MHDEAKEGITMENALETRDAVGLRLTFFSNFLGVLVERKEVENGVVWEIGLSYFLEYHLRLVSLNLICGCWFRDDGPSCCILFLRSAKGPYQFKSDPDWHESGHESRESWILNSVPVSVLIFSVQSHSDRGRSVGRGRSGVKVWGQLVEVGRLTSVLTK</sequence>
<dbReference type="Proteomes" id="UP001374584">
    <property type="component" value="Unassembled WGS sequence"/>
</dbReference>
<dbReference type="EMBL" id="JAYMYR010000004">
    <property type="protein sequence ID" value="KAK7368176.1"/>
    <property type="molecule type" value="Genomic_DNA"/>
</dbReference>
<protein>
    <submittedName>
        <fullName evidence="1">Uncharacterized protein</fullName>
    </submittedName>
</protein>
<reference evidence="1 2" key="1">
    <citation type="submission" date="2024-01" db="EMBL/GenBank/DDBJ databases">
        <title>The genomes of 5 underutilized Papilionoideae crops provide insights into root nodulation and disease resistanc.</title>
        <authorList>
            <person name="Jiang F."/>
        </authorList>
    </citation>
    <scope>NUCLEOTIDE SEQUENCE [LARGE SCALE GENOMIC DNA]</scope>
    <source>
        <strain evidence="1">JINMINGXINNONG_FW02</strain>
        <tissue evidence="1">Leaves</tissue>
    </source>
</reference>
<proteinExistence type="predicted"/>
<dbReference type="AlphaFoldDB" id="A0AAN9N888"/>
<name>A0AAN9N888_PHACN</name>
<gene>
    <name evidence="1" type="ORF">VNO80_10200</name>
</gene>
<comment type="caution">
    <text evidence="1">The sequence shown here is derived from an EMBL/GenBank/DDBJ whole genome shotgun (WGS) entry which is preliminary data.</text>
</comment>
<evidence type="ECO:0000313" key="1">
    <source>
        <dbReference type="EMBL" id="KAK7368176.1"/>
    </source>
</evidence>